<keyword evidence="1" id="KW-0812">Transmembrane</keyword>
<proteinExistence type="predicted"/>
<feature type="transmembrane region" description="Helical" evidence="1">
    <location>
        <begin position="6"/>
        <end position="24"/>
    </location>
</feature>
<gene>
    <name evidence="2" type="ORF">NE237_032402</name>
</gene>
<protein>
    <submittedName>
        <fullName evidence="2">Uncharacterized protein</fullName>
    </submittedName>
</protein>
<organism evidence="2 3">
    <name type="scientific">Protea cynaroides</name>
    <dbReference type="NCBI Taxonomy" id="273540"/>
    <lineage>
        <taxon>Eukaryota</taxon>
        <taxon>Viridiplantae</taxon>
        <taxon>Streptophyta</taxon>
        <taxon>Embryophyta</taxon>
        <taxon>Tracheophyta</taxon>
        <taxon>Spermatophyta</taxon>
        <taxon>Magnoliopsida</taxon>
        <taxon>Proteales</taxon>
        <taxon>Proteaceae</taxon>
        <taxon>Protea</taxon>
    </lineage>
</organism>
<name>A0A9Q0R322_9MAGN</name>
<accession>A0A9Q0R322</accession>
<dbReference type="AlphaFoldDB" id="A0A9Q0R322"/>
<dbReference type="EMBL" id="JAMYWD010000001">
    <property type="protein sequence ID" value="KAJ4981565.1"/>
    <property type="molecule type" value="Genomic_DNA"/>
</dbReference>
<evidence type="ECO:0000256" key="1">
    <source>
        <dbReference type="SAM" id="Phobius"/>
    </source>
</evidence>
<reference evidence="2" key="1">
    <citation type="journal article" date="2023" name="Plant J.">
        <title>The genome of the king protea, Protea cynaroides.</title>
        <authorList>
            <person name="Chang J."/>
            <person name="Duong T.A."/>
            <person name="Schoeman C."/>
            <person name="Ma X."/>
            <person name="Roodt D."/>
            <person name="Barker N."/>
            <person name="Li Z."/>
            <person name="Van de Peer Y."/>
            <person name="Mizrachi E."/>
        </authorList>
    </citation>
    <scope>NUCLEOTIDE SEQUENCE</scope>
    <source>
        <tissue evidence="2">Young leaves</tissue>
    </source>
</reference>
<comment type="caution">
    <text evidence="2">The sequence shown here is derived from an EMBL/GenBank/DDBJ whole genome shotgun (WGS) entry which is preliminary data.</text>
</comment>
<keyword evidence="3" id="KW-1185">Reference proteome</keyword>
<dbReference type="Proteomes" id="UP001141806">
    <property type="component" value="Unassembled WGS sequence"/>
</dbReference>
<sequence>MIIFGLGIPLLEIVVLVSTLAFISTPIVSRLIVSLTTVPSLMTLIVSRLTVSSTNSGVLFTQNPSPMGVFWVVGALLVGHPDTAISTDQDWSSRFPTLNLFPSTAMAYRLQWMNSSYMVVSIFFAIEKFNFSSCMPIRSAVNSNKGSKFWI</sequence>
<evidence type="ECO:0000313" key="2">
    <source>
        <dbReference type="EMBL" id="KAJ4981565.1"/>
    </source>
</evidence>
<keyword evidence="1" id="KW-1133">Transmembrane helix</keyword>
<evidence type="ECO:0000313" key="3">
    <source>
        <dbReference type="Proteomes" id="UP001141806"/>
    </source>
</evidence>
<keyword evidence="1" id="KW-0472">Membrane</keyword>